<dbReference type="GO" id="GO:0003700">
    <property type="term" value="F:DNA-binding transcription factor activity"/>
    <property type="evidence" value="ECO:0007669"/>
    <property type="project" value="InterPro"/>
</dbReference>
<dbReference type="PANTHER" id="PTHR33164">
    <property type="entry name" value="TRANSCRIPTIONAL REGULATOR, MARR FAMILY"/>
    <property type="match status" value="1"/>
</dbReference>
<dbReference type="InterPro" id="IPR036388">
    <property type="entry name" value="WH-like_DNA-bd_sf"/>
</dbReference>
<dbReference type="GO" id="GO:0006950">
    <property type="term" value="P:response to stress"/>
    <property type="evidence" value="ECO:0007669"/>
    <property type="project" value="TreeGrafter"/>
</dbReference>
<dbReference type="InterPro" id="IPR039422">
    <property type="entry name" value="MarR/SlyA-like"/>
</dbReference>
<dbReference type="PROSITE" id="PS50995">
    <property type="entry name" value="HTH_MARR_2"/>
    <property type="match status" value="1"/>
</dbReference>
<dbReference type="InterPro" id="IPR000835">
    <property type="entry name" value="HTH_MarR-typ"/>
</dbReference>
<sequence length="159" mass="17459">MPLQRSSAVVFTCTNYDGPVTAAAHVHGDDGAIFHLMRRVLQGHTALWSAQLPGLTKTQWTVLREVVAHPGQDLGTVGARVAIDKATLTPLVARMVDRGWLLYLADPDDRRRRLLVATNEGRSTEQHATPLVREVDDSALQALEPAQRDQLRGLLARLA</sequence>
<name>A0A1G7S9M6_9ACTN</name>
<dbReference type="Gene3D" id="1.10.10.10">
    <property type="entry name" value="Winged helix-like DNA-binding domain superfamily/Winged helix DNA-binding domain"/>
    <property type="match status" value="1"/>
</dbReference>
<dbReference type="OrthoDB" id="4462574at2"/>
<dbReference type="PANTHER" id="PTHR33164:SF95">
    <property type="entry name" value="TRANSCRIPTIONAL REGULATOR"/>
    <property type="match status" value="1"/>
</dbReference>
<dbReference type="AlphaFoldDB" id="A0A1G7S9M6"/>
<keyword evidence="2" id="KW-0238">DNA-binding</keyword>
<proteinExistence type="predicted"/>
<organism evidence="2 3">
    <name type="scientific">Klenkia brasiliensis</name>
    <dbReference type="NCBI Taxonomy" id="333142"/>
    <lineage>
        <taxon>Bacteria</taxon>
        <taxon>Bacillati</taxon>
        <taxon>Actinomycetota</taxon>
        <taxon>Actinomycetes</taxon>
        <taxon>Geodermatophilales</taxon>
        <taxon>Geodermatophilaceae</taxon>
        <taxon>Klenkia</taxon>
    </lineage>
</organism>
<dbReference type="SUPFAM" id="SSF46785">
    <property type="entry name" value="Winged helix' DNA-binding domain"/>
    <property type="match status" value="1"/>
</dbReference>
<protein>
    <submittedName>
        <fullName evidence="2">DNA-binding transcriptional regulator, MarR family</fullName>
    </submittedName>
</protein>
<dbReference type="SMART" id="SM00347">
    <property type="entry name" value="HTH_MARR"/>
    <property type="match status" value="1"/>
</dbReference>
<keyword evidence="3" id="KW-1185">Reference proteome</keyword>
<evidence type="ECO:0000259" key="1">
    <source>
        <dbReference type="PROSITE" id="PS50995"/>
    </source>
</evidence>
<evidence type="ECO:0000313" key="3">
    <source>
        <dbReference type="Proteomes" id="UP000198863"/>
    </source>
</evidence>
<dbReference type="Proteomes" id="UP000198863">
    <property type="component" value="Unassembled WGS sequence"/>
</dbReference>
<dbReference type="GO" id="GO:0003677">
    <property type="term" value="F:DNA binding"/>
    <property type="evidence" value="ECO:0007669"/>
    <property type="project" value="UniProtKB-KW"/>
</dbReference>
<reference evidence="3" key="1">
    <citation type="submission" date="2016-10" db="EMBL/GenBank/DDBJ databases">
        <authorList>
            <person name="Varghese N."/>
            <person name="Submissions S."/>
        </authorList>
    </citation>
    <scope>NUCLEOTIDE SEQUENCE [LARGE SCALE GENOMIC DNA]</scope>
    <source>
        <strain evidence="3">DSM 44526</strain>
    </source>
</reference>
<dbReference type="EMBL" id="FNCF01000003">
    <property type="protein sequence ID" value="SDG19736.1"/>
    <property type="molecule type" value="Genomic_DNA"/>
</dbReference>
<dbReference type="InterPro" id="IPR036390">
    <property type="entry name" value="WH_DNA-bd_sf"/>
</dbReference>
<dbReference type="Pfam" id="PF12802">
    <property type="entry name" value="MarR_2"/>
    <property type="match status" value="1"/>
</dbReference>
<accession>A0A1G7S9M6</accession>
<evidence type="ECO:0000313" key="2">
    <source>
        <dbReference type="EMBL" id="SDG19736.1"/>
    </source>
</evidence>
<gene>
    <name evidence="2" type="ORF">SAMN05660324_1933</name>
</gene>
<feature type="domain" description="HTH marR-type" evidence="1">
    <location>
        <begin position="30"/>
        <end position="159"/>
    </location>
</feature>